<dbReference type="InterPro" id="IPR008754">
    <property type="entry name" value="Peptidase_M43"/>
</dbReference>
<dbReference type="HOGENOM" id="CLU_048726_0_0_1"/>
<evidence type="ECO:0000256" key="3">
    <source>
        <dbReference type="ARBA" id="ARBA00022670"/>
    </source>
</evidence>
<evidence type="ECO:0000313" key="13">
    <source>
        <dbReference type="Proteomes" id="UP000029964"/>
    </source>
</evidence>
<keyword evidence="5" id="KW-0732">Signal</keyword>
<dbReference type="InterPro" id="IPR024079">
    <property type="entry name" value="MetalloPept_cat_dom_sf"/>
</dbReference>
<keyword evidence="13" id="KW-1185">Reference proteome</keyword>
<proteinExistence type="inferred from homology"/>
<keyword evidence="9" id="KW-1015">Disulfide bond</keyword>
<evidence type="ECO:0000256" key="2">
    <source>
        <dbReference type="ARBA" id="ARBA00008721"/>
    </source>
</evidence>
<evidence type="ECO:0000256" key="5">
    <source>
        <dbReference type="ARBA" id="ARBA00022729"/>
    </source>
</evidence>
<dbReference type="Gene3D" id="3.40.390.10">
    <property type="entry name" value="Collagenase (Catalytic Domain)"/>
    <property type="match status" value="1"/>
</dbReference>
<keyword evidence="8 12" id="KW-0482">Metalloprotease</keyword>
<feature type="domain" description="Peptidase M43 pregnancy-associated plasma-A" evidence="11">
    <location>
        <begin position="184"/>
        <end position="268"/>
    </location>
</feature>
<dbReference type="PANTHER" id="PTHR47466:SF1">
    <property type="entry name" value="METALLOPROTEASE MEP1 (AFU_ORTHOLOGUE AFUA_1G07730)-RELATED"/>
    <property type="match status" value="1"/>
</dbReference>
<keyword evidence="4" id="KW-0479">Metal-binding</keyword>
<dbReference type="Pfam" id="PF05572">
    <property type="entry name" value="Peptidase_M43"/>
    <property type="match status" value="1"/>
</dbReference>
<dbReference type="CDD" id="cd04275">
    <property type="entry name" value="ZnMc_pappalysin_like"/>
    <property type="match status" value="1"/>
</dbReference>
<dbReference type="SUPFAM" id="SSF55486">
    <property type="entry name" value="Metalloproteases ('zincins'), catalytic domain"/>
    <property type="match status" value="1"/>
</dbReference>
<evidence type="ECO:0000259" key="11">
    <source>
        <dbReference type="Pfam" id="PF05572"/>
    </source>
</evidence>
<dbReference type="GO" id="GO:0046872">
    <property type="term" value="F:metal ion binding"/>
    <property type="evidence" value="ECO:0007669"/>
    <property type="project" value="UniProtKB-KW"/>
</dbReference>
<name>A0A086SZ68_HAPC1</name>
<keyword evidence="3 12" id="KW-0645">Protease</keyword>
<gene>
    <name evidence="12" type="ORF">ACRE_068640</name>
</gene>
<evidence type="ECO:0000256" key="9">
    <source>
        <dbReference type="ARBA" id="ARBA00023157"/>
    </source>
</evidence>
<keyword evidence="7" id="KW-0862">Zinc</keyword>
<evidence type="ECO:0000256" key="10">
    <source>
        <dbReference type="SAM" id="MobiDB-lite"/>
    </source>
</evidence>
<protein>
    <submittedName>
        <fullName evidence="12">Extracellular metalloprotease-like protein</fullName>
    </submittedName>
</protein>
<dbReference type="GO" id="GO:0008237">
    <property type="term" value="F:metallopeptidase activity"/>
    <property type="evidence" value="ECO:0007669"/>
    <property type="project" value="UniProtKB-KW"/>
</dbReference>
<dbReference type="MEROPS" id="M43.008"/>
<comment type="caution">
    <text evidence="12">The sequence shown here is derived from an EMBL/GenBank/DDBJ whole genome shotgun (WGS) entry which is preliminary data.</text>
</comment>
<organism evidence="12 13">
    <name type="scientific">Hapsidospora chrysogenum (strain ATCC 11550 / CBS 779.69 / DSM 880 / IAM 14645 / JCM 23072 / IMI 49137)</name>
    <name type="common">Acremonium chrysogenum</name>
    <dbReference type="NCBI Taxonomy" id="857340"/>
    <lineage>
        <taxon>Eukaryota</taxon>
        <taxon>Fungi</taxon>
        <taxon>Dikarya</taxon>
        <taxon>Ascomycota</taxon>
        <taxon>Pezizomycotina</taxon>
        <taxon>Sordariomycetes</taxon>
        <taxon>Hypocreomycetidae</taxon>
        <taxon>Hypocreales</taxon>
        <taxon>Bionectriaceae</taxon>
        <taxon>Hapsidospora</taxon>
    </lineage>
</organism>
<accession>A0A086SZ68</accession>
<feature type="region of interest" description="Disordered" evidence="10">
    <location>
        <begin position="210"/>
        <end position="231"/>
    </location>
</feature>
<dbReference type="AlphaFoldDB" id="A0A086SZ68"/>
<evidence type="ECO:0000256" key="7">
    <source>
        <dbReference type="ARBA" id="ARBA00022833"/>
    </source>
</evidence>
<dbReference type="STRING" id="857340.A0A086SZ68"/>
<reference evidence="13" key="1">
    <citation type="journal article" date="2014" name="Genome Announc.">
        <title>Genome sequence and annotation of Acremonium chrysogenum, producer of the beta-lactam antibiotic cephalosporin C.</title>
        <authorList>
            <person name="Terfehr D."/>
            <person name="Dahlmann T.A."/>
            <person name="Specht T."/>
            <person name="Zadra I."/>
            <person name="Kuernsteiner H."/>
            <person name="Kueck U."/>
        </authorList>
    </citation>
    <scope>NUCLEOTIDE SEQUENCE [LARGE SCALE GENOMIC DNA]</scope>
    <source>
        <strain evidence="13">ATCC 11550 / CBS 779.69 / DSM 880 / IAM 14645 / JCM 23072 / IMI 49137</strain>
    </source>
</reference>
<dbReference type="Proteomes" id="UP000029964">
    <property type="component" value="Unassembled WGS sequence"/>
</dbReference>
<dbReference type="OrthoDB" id="536211at2759"/>
<evidence type="ECO:0000256" key="4">
    <source>
        <dbReference type="ARBA" id="ARBA00022723"/>
    </source>
</evidence>
<evidence type="ECO:0000313" key="12">
    <source>
        <dbReference type="EMBL" id="KFH42400.1"/>
    </source>
</evidence>
<keyword evidence="6" id="KW-0378">Hydrolase</keyword>
<dbReference type="PANTHER" id="PTHR47466">
    <property type="match status" value="1"/>
</dbReference>
<evidence type="ECO:0000256" key="8">
    <source>
        <dbReference type="ARBA" id="ARBA00023049"/>
    </source>
</evidence>
<dbReference type="GO" id="GO:0006508">
    <property type="term" value="P:proteolysis"/>
    <property type="evidence" value="ECO:0007669"/>
    <property type="project" value="UniProtKB-KW"/>
</dbReference>
<evidence type="ECO:0000256" key="6">
    <source>
        <dbReference type="ARBA" id="ARBA00022801"/>
    </source>
</evidence>
<comment type="function">
    <text evidence="1">Secreted metalloproteinase that allows assimilation of proteinaceous substrates.</text>
</comment>
<sequence>MSLKSIILLAGAAMGHTIFSRDTKFGCGAPDPTDELLEISRKFALQEAASREMGLLSNKALHVNVYLHSVASSEGSVLSDETLQAQFDVLASDFAPHGVTMSLAGTTKTVNADWSSDRAEMEMKAELRQGSYSDLNIYLQDDLGGLLGYCYYPTYAPEGSDAFLRDGCSVLSASVPGGSAAGYNLGKTATHEVGHWFGLIHTFEGGCSGSGDEVADTPAQSGPSSGCPVGRDSCPNDPGMDPIHNYMDYSEDACYEEFTAGQQQRINSFWSEYRG</sequence>
<evidence type="ECO:0000256" key="1">
    <source>
        <dbReference type="ARBA" id="ARBA00003174"/>
    </source>
</evidence>
<dbReference type="EMBL" id="JPKY01000095">
    <property type="protein sequence ID" value="KFH42400.1"/>
    <property type="molecule type" value="Genomic_DNA"/>
</dbReference>
<comment type="similarity">
    <text evidence="2">Belongs to the peptidase M43B family.</text>
</comment>